<accession>A0A2Z6T6I8</accession>
<feature type="active site" evidence="5">
    <location>
        <position position="414"/>
    </location>
</feature>
<dbReference type="Pfam" id="PF05958">
    <property type="entry name" value="tRNA_U5-meth_tr"/>
    <property type="match status" value="1"/>
</dbReference>
<feature type="binding site" evidence="4">
    <location>
        <position position="318"/>
    </location>
    <ligand>
        <name>S-adenosyl-L-methionine</name>
        <dbReference type="ChEBI" id="CHEBI:59789"/>
    </ligand>
</feature>
<keyword evidence="3 4" id="KW-0949">S-adenosyl-L-methionine</keyword>
<dbReference type="InterPro" id="IPR030390">
    <property type="entry name" value="MeTrfase_TrmA_AS"/>
</dbReference>
<evidence type="ECO:0000256" key="2">
    <source>
        <dbReference type="ARBA" id="ARBA00022679"/>
    </source>
</evidence>
<dbReference type="SUPFAM" id="SSF53335">
    <property type="entry name" value="S-adenosyl-L-methionine-dependent methyltransferases"/>
    <property type="match status" value="1"/>
</dbReference>
<dbReference type="Gene3D" id="2.40.50.1070">
    <property type="match status" value="1"/>
</dbReference>
<dbReference type="FunFam" id="3.40.50.150:FF:000009">
    <property type="entry name" value="23S rRNA (Uracil(1939)-C(5))-methyltransferase RlmD"/>
    <property type="match status" value="1"/>
</dbReference>
<dbReference type="Gene3D" id="2.40.50.140">
    <property type="entry name" value="Nucleic acid-binding proteins"/>
    <property type="match status" value="1"/>
</dbReference>
<keyword evidence="2 4" id="KW-0808">Transferase</keyword>
<dbReference type="Proteomes" id="UP000257317">
    <property type="component" value="Unassembled WGS sequence"/>
</dbReference>
<evidence type="ECO:0000313" key="7">
    <source>
        <dbReference type="EMBL" id="GBG04734.1"/>
    </source>
</evidence>
<evidence type="ECO:0000256" key="1">
    <source>
        <dbReference type="ARBA" id="ARBA00022603"/>
    </source>
</evidence>
<dbReference type="EMBL" id="BFBY01000004">
    <property type="protein sequence ID" value="GBG04734.1"/>
    <property type="molecule type" value="Genomic_DNA"/>
</dbReference>
<dbReference type="Gene3D" id="3.40.50.150">
    <property type="entry name" value="Vaccinia Virus protein VP39"/>
    <property type="match status" value="1"/>
</dbReference>
<dbReference type="PANTHER" id="PTHR11061">
    <property type="entry name" value="RNA M5U METHYLTRANSFERASE"/>
    <property type="match status" value="1"/>
</dbReference>
<proteinExistence type="inferred from homology"/>
<dbReference type="InterPro" id="IPR029063">
    <property type="entry name" value="SAM-dependent_MTases_sf"/>
</dbReference>
<evidence type="ECO:0000256" key="3">
    <source>
        <dbReference type="ARBA" id="ARBA00022691"/>
    </source>
</evidence>
<feature type="binding site" evidence="4">
    <location>
        <position position="387"/>
    </location>
    <ligand>
        <name>S-adenosyl-L-methionine</name>
        <dbReference type="ChEBI" id="CHEBI:59789"/>
    </ligand>
</feature>
<dbReference type="GO" id="GO:0070475">
    <property type="term" value="P:rRNA base methylation"/>
    <property type="evidence" value="ECO:0007669"/>
    <property type="project" value="TreeGrafter"/>
</dbReference>
<evidence type="ECO:0000259" key="6">
    <source>
        <dbReference type="PROSITE" id="PS50926"/>
    </source>
</evidence>
<dbReference type="Pfam" id="PF01938">
    <property type="entry name" value="TRAM"/>
    <property type="match status" value="1"/>
</dbReference>
<dbReference type="InterPro" id="IPR012340">
    <property type="entry name" value="NA-bd_OB-fold"/>
</dbReference>
<reference evidence="8" key="1">
    <citation type="submission" date="2018-03" db="EMBL/GenBank/DDBJ databases">
        <title>New taxa in the Lactobacillus gasseri group.</title>
        <authorList>
            <person name="Tanizawa Y."/>
            <person name="Tohno M."/>
            <person name="Endo A."/>
            <person name="Arita M."/>
        </authorList>
    </citation>
    <scope>NUCLEOTIDE SEQUENCE [LARGE SCALE GENOMIC DNA]</scope>
    <source>
        <strain evidence="8">DSM 24759</strain>
    </source>
</reference>
<dbReference type="NCBIfam" id="TIGR00479">
    <property type="entry name" value="rumA"/>
    <property type="match status" value="1"/>
</dbReference>
<evidence type="ECO:0000256" key="4">
    <source>
        <dbReference type="PROSITE-ProRule" id="PRU01024"/>
    </source>
</evidence>
<dbReference type="AlphaFoldDB" id="A0A2Z6T6I8"/>
<feature type="binding site" evidence="4">
    <location>
        <position position="339"/>
    </location>
    <ligand>
        <name>S-adenosyl-L-methionine</name>
        <dbReference type="ChEBI" id="CHEBI:59789"/>
    </ligand>
</feature>
<dbReference type="SUPFAM" id="SSF50249">
    <property type="entry name" value="Nucleic acid-binding proteins"/>
    <property type="match status" value="1"/>
</dbReference>
<dbReference type="PANTHER" id="PTHR11061:SF45">
    <property type="match status" value="1"/>
</dbReference>
<dbReference type="CDD" id="cd02440">
    <property type="entry name" value="AdoMet_MTases"/>
    <property type="match status" value="1"/>
</dbReference>
<dbReference type="InterPro" id="IPR010280">
    <property type="entry name" value="U5_MeTrfase_fam"/>
</dbReference>
<dbReference type="RefSeq" id="WP_194007994.1">
    <property type="nucleotide sequence ID" value="NZ_BFBY01000004.1"/>
</dbReference>
<dbReference type="PROSITE" id="PS51687">
    <property type="entry name" value="SAM_MT_RNA_M5U"/>
    <property type="match status" value="1"/>
</dbReference>
<evidence type="ECO:0000256" key="5">
    <source>
        <dbReference type="PROSITE-ProRule" id="PRU10015"/>
    </source>
</evidence>
<comment type="caution">
    <text evidence="7">The sequence shown here is derived from an EMBL/GenBank/DDBJ whole genome shotgun (WGS) entry which is preliminary data.</text>
</comment>
<dbReference type="InterPro" id="IPR002792">
    <property type="entry name" value="TRAM_dom"/>
</dbReference>
<dbReference type="PROSITE" id="PS50926">
    <property type="entry name" value="TRAM"/>
    <property type="match status" value="1"/>
</dbReference>
<dbReference type="PROSITE" id="PS01230">
    <property type="entry name" value="TRMA_1"/>
    <property type="match status" value="1"/>
</dbReference>
<feature type="active site" description="Nucleophile" evidence="4">
    <location>
        <position position="414"/>
    </location>
</feature>
<evidence type="ECO:0000313" key="8">
    <source>
        <dbReference type="Proteomes" id="UP000257317"/>
    </source>
</evidence>
<keyword evidence="1 4" id="KW-0489">Methyltransferase</keyword>
<sequence length="457" mass="51880">MTKFTKNKRQKDIIITIKRLGINGEGIGYYKKKIIFIPGALPGEVVVAKITNEHPHYLEGELVRIKEKSPDRVPFPKGVNQETGGLELANLAYNKQLEFKQHLILDALRKYHPRNYQKIKVKKTLAAPAELYYRNKAQYQIELFKGKTRLGLYAPNSHRLIDLPEMPTQSLQTQKTERAIKHLIDKAHLHIANYRKHLDGIKTVVVRESKATQEIQVTLITIGKNIPGLKKLAQDIMQLPHVVSVFQNETQWQNAQVWGNKTIKLTGKSHIMEEILEKKFKLSPRAFFQLNPAQTTNLYSEALKLLDLTPDQTLIDAYSGVGTLGILASDRVRQVIGIESIPEAVDDAQENCRLNHVQNAQYIQGTVEKVLPDLKKQGVPIDALIVDPPRTGLNKQLIKTLLEVKPKTFVYISCNPSTLAKDLVLLSEAYDVRLIKPVDMMPQTPRWEGVTKLVLRK</sequence>
<protein>
    <submittedName>
        <fullName evidence="7">TrmA family RNA methyltransferase</fullName>
    </submittedName>
</protein>
<name>A0A2Z6T6I8_9LACO</name>
<comment type="similarity">
    <text evidence="4">Belongs to the class I-like SAM-binding methyltransferase superfamily. RNA M5U methyltransferase family.</text>
</comment>
<feature type="domain" description="TRAM" evidence="6">
    <location>
        <begin position="6"/>
        <end position="64"/>
    </location>
</feature>
<gene>
    <name evidence="7" type="primary">trmA</name>
    <name evidence="7" type="ORF">LrDSM24759_06480</name>
</gene>
<feature type="binding site" evidence="4">
    <location>
        <position position="289"/>
    </location>
    <ligand>
        <name>S-adenosyl-L-methionine</name>
        <dbReference type="ChEBI" id="CHEBI:59789"/>
    </ligand>
</feature>
<organism evidence="7 8">
    <name type="scientific">Lactobacillus rodentium</name>
    <dbReference type="NCBI Taxonomy" id="947835"/>
    <lineage>
        <taxon>Bacteria</taxon>
        <taxon>Bacillati</taxon>
        <taxon>Bacillota</taxon>
        <taxon>Bacilli</taxon>
        <taxon>Lactobacillales</taxon>
        <taxon>Lactobacillaceae</taxon>
        <taxon>Lactobacillus</taxon>
    </lineage>
</organism>
<dbReference type="GO" id="GO:0070041">
    <property type="term" value="F:rRNA (uridine-C5-)-methyltransferase activity"/>
    <property type="evidence" value="ECO:0007669"/>
    <property type="project" value="TreeGrafter"/>
</dbReference>
<keyword evidence="8" id="KW-1185">Reference proteome</keyword>